<evidence type="ECO:0000313" key="1">
    <source>
        <dbReference type="EMBL" id="CBX91467.1"/>
    </source>
</evidence>
<protein>
    <submittedName>
        <fullName evidence="1">Predicted protein</fullName>
    </submittedName>
</protein>
<sequence length="191" mass="22609">MYRVDYCDRTFEPVRSLSTRFVHPLPASPNPAYFEAAVPYKKIYILLRTISRCQIEKLTSLRLMIKRWRALVGRCCLVAGLLLLRHATQEVYCHTCACFPETSCFWRRWIVRNRCRLTKFLQFLPRQLAAILVIDQHRTGFDLLVEDDGMKYASRLEGALYETSVHWFQMRRRSPCFLEDNEHGHYKGKSL</sequence>
<gene>
    <name evidence="1" type="ORF">LEMA_P069750.1</name>
</gene>
<keyword evidence="2" id="KW-1185">Reference proteome</keyword>
<dbReference type="EMBL" id="FP929072">
    <property type="protein sequence ID" value="CBX91467.1"/>
    <property type="molecule type" value="Genomic_DNA"/>
</dbReference>
<dbReference type="VEuPathDB" id="FungiDB:LEMA_P069750.1"/>
<evidence type="ECO:0000313" key="2">
    <source>
        <dbReference type="Proteomes" id="UP000002668"/>
    </source>
</evidence>
<reference evidence="2" key="1">
    <citation type="journal article" date="2011" name="Nat. Commun.">
        <title>Effector diversification within compartments of the Leptosphaeria maculans genome affected by Repeat-Induced Point mutations.</title>
        <authorList>
            <person name="Rouxel T."/>
            <person name="Grandaubert J."/>
            <person name="Hane J.K."/>
            <person name="Hoede C."/>
            <person name="van de Wouw A.P."/>
            <person name="Couloux A."/>
            <person name="Dominguez V."/>
            <person name="Anthouard V."/>
            <person name="Bally P."/>
            <person name="Bourras S."/>
            <person name="Cozijnsen A.J."/>
            <person name="Ciuffetti L.M."/>
            <person name="Degrave A."/>
            <person name="Dilmaghani A."/>
            <person name="Duret L."/>
            <person name="Fudal I."/>
            <person name="Goodwin S.B."/>
            <person name="Gout L."/>
            <person name="Glaser N."/>
            <person name="Linglin J."/>
            <person name="Kema G.H.J."/>
            <person name="Lapalu N."/>
            <person name="Lawrence C.B."/>
            <person name="May K."/>
            <person name="Meyer M."/>
            <person name="Ollivier B."/>
            <person name="Poulain J."/>
            <person name="Schoch C.L."/>
            <person name="Simon A."/>
            <person name="Spatafora J.W."/>
            <person name="Stachowiak A."/>
            <person name="Turgeon B.G."/>
            <person name="Tyler B.M."/>
            <person name="Vincent D."/>
            <person name="Weissenbach J."/>
            <person name="Amselem J."/>
            <person name="Quesneville H."/>
            <person name="Oliver R.P."/>
            <person name="Wincker P."/>
            <person name="Balesdent M.-H."/>
            <person name="Howlett B.J."/>
        </authorList>
    </citation>
    <scope>NUCLEOTIDE SEQUENCE [LARGE SCALE GENOMIC DNA]</scope>
    <source>
        <strain evidence="2">JN3 / isolate v23.1.3 / race Av1-4-5-6-7-8</strain>
    </source>
</reference>
<proteinExistence type="predicted"/>
<name>E4ZJ36_LEPMJ</name>
<accession>E4ZJ36</accession>
<dbReference type="InParanoid" id="E4ZJ36"/>
<dbReference type="HOGENOM" id="CLU_1421656_0_0_1"/>
<organism evidence="2">
    <name type="scientific">Leptosphaeria maculans (strain JN3 / isolate v23.1.3 / race Av1-4-5-6-7-8)</name>
    <name type="common">Blackleg fungus</name>
    <name type="synonym">Phoma lingam</name>
    <dbReference type="NCBI Taxonomy" id="985895"/>
    <lineage>
        <taxon>Eukaryota</taxon>
        <taxon>Fungi</taxon>
        <taxon>Dikarya</taxon>
        <taxon>Ascomycota</taxon>
        <taxon>Pezizomycotina</taxon>
        <taxon>Dothideomycetes</taxon>
        <taxon>Pleosporomycetidae</taxon>
        <taxon>Pleosporales</taxon>
        <taxon>Pleosporineae</taxon>
        <taxon>Leptosphaeriaceae</taxon>
        <taxon>Plenodomus</taxon>
        <taxon>Plenodomus lingam/Leptosphaeria maculans species complex</taxon>
    </lineage>
</organism>
<dbReference type="AlphaFoldDB" id="E4ZJ36"/>
<dbReference type="Proteomes" id="UP000002668">
    <property type="component" value="Genome"/>
</dbReference>